<reference evidence="2 3" key="1">
    <citation type="submission" date="2021-06" db="EMBL/GenBank/DDBJ databases">
        <title>Gemonas diversity in paddy soil.</title>
        <authorList>
            <person name="Liu G."/>
        </authorList>
    </citation>
    <scope>NUCLEOTIDE SEQUENCE [LARGE SCALE GENOMIC DNA]</scope>
    <source>
        <strain evidence="2 3">RG29</strain>
    </source>
</reference>
<feature type="compositionally biased region" description="Acidic residues" evidence="1">
    <location>
        <begin position="170"/>
        <end position="181"/>
    </location>
</feature>
<sequence>MEFKYKAIQIKQTTSDKWLSLFASPATEISEWAGVPQKKRFGADVETAGFQREENPKRISELKEFYQNKENIIQNPLLCALRSIPLSSARFELDAGEDPSASVRFGTIVITIPNFGDFTFREIVGTVREYIEGRVPELGHKTPDESLVASLKMLASQAGHLEISSHAEEIDPDSLSEEDASPDTADNGDPSSVLFEESHIIDFWQEIAARHEVLKLIEGTVSGDDFLGFSKDALLSYLRPIVLVDGQHRLRGAIEAAKAKLNDASIQSEIEGRITNGDAPESIEAEILTREARTLPISLLMTDEAEEQVFQFIVVNQKATPIGRALLGTIVSTTLSNDEMEKVASRLKGAGIHLEESQAITYLARYPESPFCGLVERGMTGDAKDLLQWNVFSSLITIFRDLKGGKIFGQKNDYADIWRHKYMNSSNIVADFQDSGCETQYAFWRRLDGPWRSVFMQFWTKIRETFGNTEDPDKHNYWGRPRESNLFNKISLTILAADFFQFLVETRTTIDSLSEIPDLVDSWLENVNTGYFDKDWNLTGVKKDSSGIRNRWASMWVEYRKSGEQLPDRRLFRQPKGE</sequence>
<evidence type="ECO:0000256" key="1">
    <source>
        <dbReference type="SAM" id="MobiDB-lite"/>
    </source>
</evidence>
<accession>A0ABX8JKG1</accession>
<dbReference type="Proteomes" id="UP000683493">
    <property type="component" value="Chromosome"/>
</dbReference>
<evidence type="ECO:0008006" key="4">
    <source>
        <dbReference type="Google" id="ProtNLM"/>
    </source>
</evidence>
<evidence type="ECO:0000313" key="3">
    <source>
        <dbReference type="Proteomes" id="UP000683493"/>
    </source>
</evidence>
<keyword evidence="3" id="KW-1185">Reference proteome</keyword>
<evidence type="ECO:0000313" key="2">
    <source>
        <dbReference type="EMBL" id="QWV98233.1"/>
    </source>
</evidence>
<feature type="region of interest" description="Disordered" evidence="1">
    <location>
        <begin position="168"/>
        <end position="191"/>
    </location>
</feature>
<organism evidence="2 3">
    <name type="scientific">Geomonas diazotrophica</name>
    <dbReference type="NCBI Taxonomy" id="2843197"/>
    <lineage>
        <taxon>Bacteria</taxon>
        <taxon>Pseudomonadati</taxon>
        <taxon>Thermodesulfobacteriota</taxon>
        <taxon>Desulfuromonadia</taxon>
        <taxon>Geobacterales</taxon>
        <taxon>Geobacteraceae</taxon>
        <taxon>Geomonas</taxon>
    </lineage>
</organism>
<dbReference type="EMBL" id="CP076724">
    <property type="protein sequence ID" value="QWV98233.1"/>
    <property type="molecule type" value="Genomic_DNA"/>
</dbReference>
<protein>
    <recommendedName>
        <fullName evidence="4">DGQHR domain-containing protein</fullName>
    </recommendedName>
</protein>
<gene>
    <name evidence="2" type="ORF">KP005_02775</name>
</gene>
<proteinExistence type="predicted"/>
<name>A0ABX8JKG1_9BACT</name>